<gene>
    <name evidence="1" type="ORF">BCR44DRAFT_1431231</name>
</gene>
<accession>A0A1Y2HT65</accession>
<protein>
    <submittedName>
        <fullName evidence="1">Uncharacterized protein</fullName>
    </submittedName>
</protein>
<evidence type="ECO:0000313" key="1">
    <source>
        <dbReference type="EMBL" id="ORZ36981.1"/>
    </source>
</evidence>
<reference evidence="1 2" key="1">
    <citation type="submission" date="2016-07" db="EMBL/GenBank/DDBJ databases">
        <title>Pervasive Adenine N6-methylation of Active Genes in Fungi.</title>
        <authorList>
            <consortium name="DOE Joint Genome Institute"/>
            <person name="Mondo S.J."/>
            <person name="Dannebaum R.O."/>
            <person name="Kuo R.C."/>
            <person name="Labutti K."/>
            <person name="Haridas S."/>
            <person name="Kuo A."/>
            <person name="Salamov A."/>
            <person name="Ahrendt S.R."/>
            <person name="Lipzen A."/>
            <person name="Sullivan W."/>
            <person name="Andreopoulos W.B."/>
            <person name="Clum A."/>
            <person name="Lindquist E."/>
            <person name="Daum C."/>
            <person name="Ramamoorthy G.K."/>
            <person name="Gryganskyi A."/>
            <person name="Culley D."/>
            <person name="Magnuson J.K."/>
            <person name="James T.Y."/>
            <person name="O'Malley M.A."/>
            <person name="Stajich J.E."/>
            <person name="Spatafora J.W."/>
            <person name="Visel A."/>
            <person name="Grigoriev I.V."/>
        </authorList>
    </citation>
    <scope>NUCLEOTIDE SEQUENCE [LARGE SCALE GENOMIC DNA]</scope>
    <source>
        <strain evidence="1 2">PL171</strain>
    </source>
</reference>
<sequence>MDIGSPWSRKWACTPRGNEFGHGGCEKYEYRTLWPRAAKAWTMAAPMPEEPPVTTTFSEPWSLVPLPVPARFGDEAEEGGWSMTKARLLTSALHGK</sequence>
<dbReference type="AlphaFoldDB" id="A0A1Y2HT65"/>
<dbReference type="Proteomes" id="UP000193411">
    <property type="component" value="Unassembled WGS sequence"/>
</dbReference>
<organism evidence="1 2">
    <name type="scientific">Catenaria anguillulae PL171</name>
    <dbReference type="NCBI Taxonomy" id="765915"/>
    <lineage>
        <taxon>Eukaryota</taxon>
        <taxon>Fungi</taxon>
        <taxon>Fungi incertae sedis</taxon>
        <taxon>Blastocladiomycota</taxon>
        <taxon>Blastocladiomycetes</taxon>
        <taxon>Blastocladiales</taxon>
        <taxon>Catenariaceae</taxon>
        <taxon>Catenaria</taxon>
    </lineage>
</organism>
<keyword evidence="2" id="KW-1185">Reference proteome</keyword>
<proteinExistence type="predicted"/>
<evidence type="ECO:0000313" key="2">
    <source>
        <dbReference type="Proteomes" id="UP000193411"/>
    </source>
</evidence>
<dbReference type="EMBL" id="MCFL01000014">
    <property type="protein sequence ID" value="ORZ36981.1"/>
    <property type="molecule type" value="Genomic_DNA"/>
</dbReference>
<name>A0A1Y2HT65_9FUNG</name>
<comment type="caution">
    <text evidence="1">The sequence shown here is derived from an EMBL/GenBank/DDBJ whole genome shotgun (WGS) entry which is preliminary data.</text>
</comment>